<proteinExistence type="predicted"/>
<dbReference type="PANTHER" id="PTHR46601">
    <property type="entry name" value="ULP_PROTEASE DOMAIN-CONTAINING PROTEIN"/>
    <property type="match status" value="1"/>
</dbReference>
<evidence type="ECO:0000313" key="1">
    <source>
        <dbReference type="EMBL" id="KAJ8389275.1"/>
    </source>
</evidence>
<dbReference type="AlphaFoldDB" id="A0AAD7RS89"/>
<evidence type="ECO:0000313" key="2">
    <source>
        <dbReference type="Proteomes" id="UP001221898"/>
    </source>
</evidence>
<protein>
    <submittedName>
        <fullName evidence="1">Uncharacterized protein</fullName>
    </submittedName>
</protein>
<dbReference type="PANTHER" id="PTHR46601:SF1">
    <property type="entry name" value="ADF-H DOMAIN-CONTAINING PROTEIN"/>
    <property type="match status" value="1"/>
</dbReference>
<keyword evidence="2" id="KW-1185">Reference proteome</keyword>
<accession>A0AAD7RS89</accession>
<gene>
    <name evidence="1" type="ORF">AAFF_G00121400</name>
</gene>
<comment type="caution">
    <text evidence="1">The sequence shown here is derived from an EMBL/GenBank/DDBJ whole genome shotgun (WGS) entry which is preliminary data.</text>
</comment>
<reference evidence="1" key="1">
    <citation type="journal article" date="2023" name="Science">
        <title>Genome structures resolve the early diversification of teleost fishes.</title>
        <authorList>
            <person name="Parey E."/>
            <person name="Louis A."/>
            <person name="Montfort J."/>
            <person name="Bouchez O."/>
            <person name="Roques C."/>
            <person name="Iampietro C."/>
            <person name="Lluch J."/>
            <person name="Castinel A."/>
            <person name="Donnadieu C."/>
            <person name="Desvignes T."/>
            <person name="Floi Bucao C."/>
            <person name="Jouanno E."/>
            <person name="Wen M."/>
            <person name="Mejri S."/>
            <person name="Dirks R."/>
            <person name="Jansen H."/>
            <person name="Henkel C."/>
            <person name="Chen W.J."/>
            <person name="Zahm M."/>
            <person name="Cabau C."/>
            <person name="Klopp C."/>
            <person name="Thompson A.W."/>
            <person name="Robinson-Rechavi M."/>
            <person name="Braasch I."/>
            <person name="Lecointre G."/>
            <person name="Bobe J."/>
            <person name="Postlethwait J.H."/>
            <person name="Berthelot C."/>
            <person name="Roest Crollius H."/>
            <person name="Guiguen Y."/>
        </authorList>
    </citation>
    <scope>NUCLEOTIDE SEQUENCE</scope>
    <source>
        <strain evidence="1">NC1722</strain>
    </source>
</reference>
<sequence>MLKTPGQENIRLSQWMTEKITKDEKVSTITVKREITTTEDGLNTDFQERLLHFRRHVFNIKWQFDAYRELRRNLKHNESLLHIDFSENYSCKYSKEIQSVHFGSSHQQASLQTGVLYTAGEQAPHTFCSISPSRRHDPVAIWVHLDPVLKVVRERHPQVSILHFFSNRPAMQYRQKGNVFYLSTEPYKYGFKEIMWNLFEASHGKGAPDGVGGALKRSADQIVAHGEYIPDAESLYDKLKSLDTSVELFFVPERDIESKTEVIHLHFYILSI</sequence>
<dbReference type="EMBL" id="JAINUG010000184">
    <property type="protein sequence ID" value="KAJ8389275.1"/>
    <property type="molecule type" value="Genomic_DNA"/>
</dbReference>
<name>A0AAD7RS89_9TELE</name>
<dbReference type="Proteomes" id="UP001221898">
    <property type="component" value="Unassembled WGS sequence"/>
</dbReference>
<organism evidence="1 2">
    <name type="scientific">Aldrovandia affinis</name>
    <dbReference type="NCBI Taxonomy" id="143900"/>
    <lineage>
        <taxon>Eukaryota</taxon>
        <taxon>Metazoa</taxon>
        <taxon>Chordata</taxon>
        <taxon>Craniata</taxon>
        <taxon>Vertebrata</taxon>
        <taxon>Euteleostomi</taxon>
        <taxon>Actinopterygii</taxon>
        <taxon>Neopterygii</taxon>
        <taxon>Teleostei</taxon>
        <taxon>Notacanthiformes</taxon>
        <taxon>Halosauridae</taxon>
        <taxon>Aldrovandia</taxon>
    </lineage>
</organism>